<dbReference type="SMART" id="SM00028">
    <property type="entry name" value="TPR"/>
    <property type="match status" value="5"/>
</dbReference>
<dbReference type="GO" id="GO:0006383">
    <property type="term" value="P:transcription by RNA polymerase III"/>
    <property type="evidence" value="ECO:0007669"/>
    <property type="project" value="InterPro"/>
</dbReference>
<feature type="compositionally biased region" description="Acidic residues" evidence="2">
    <location>
        <begin position="131"/>
        <end position="145"/>
    </location>
</feature>
<reference evidence="3" key="1">
    <citation type="submission" date="2021-01" db="UniProtKB">
        <authorList>
            <consortium name="EnsemblMetazoa"/>
        </authorList>
    </citation>
    <scope>IDENTIFICATION</scope>
</reference>
<evidence type="ECO:0000313" key="4">
    <source>
        <dbReference type="Proteomes" id="UP000594262"/>
    </source>
</evidence>
<organism evidence="3 4">
    <name type="scientific">Clytia hemisphaerica</name>
    <dbReference type="NCBI Taxonomy" id="252671"/>
    <lineage>
        <taxon>Eukaryota</taxon>
        <taxon>Metazoa</taxon>
        <taxon>Cnidaria</taxon>
        <taxon>Hydrozoa</taxon>
        <taxon>Hydroidolina</taxon>
        <taxon>Leptothecata</taxon>
        <taxon>Obeliida</taxon>
        <taxon>Clytiidae</taxon>
        <taxon>Clytia</taxon>
    </lineage>
</organism>
<dbReference type="GO" id="GO:0000127">
    <property type="term" value="C:transcription factor TFIIIC complex"/>
    <property type="evidence" value="ECO:0007669"/>
    <property type="project" value="TreeGrafter"/>
</dbReference>
<dbReference type="Gene3D" id="1.25.40.10">
    <property type="entry name" value="Tetratricopeptide repeat domain"/>
    <property type="match status" value="3"/>
</dbReference>
<dbReference type="InterPro" id="IPR011990">
    <property type="entry name" value="TPR-like_helical_dom_sf"/>
</dbReference>
<feature type="repeat" description="TPR" evidence="1">
    <location>
        <begin position="606"/>
        <end position="639"/>
    </location>
</feature>
<keyword evidence="4" id="KW-1185">Reference proteome</keyword>
<evidence type="ECO:0000256" key="1">
    <source>
        <dbReference type="PROSITE-ProRule" id="PRU00339"/>
    </source>
</evidence>
<dbReference type="InterPro" id="IPR039340">
    <property type="entry name" value="Tfc4/TFIIIC-102/Sfc4"/>
</dbReference>
<evidence type="ECO:0000256" key="2">
    <source>
        <dbReference type="SAM" id="MobiDB-lite"/>
    </source>
</evidence>
<feature type="region of interest" description="Disordered" evidence="2">
    <location>
        <begin position="55"/>
        <end position="87"/>
    </location>
</feature>
<dbReference type="Proteomes" id="UP000594262">
    <property type="component" value="Unplaced"/>
</dbReference>
<dbReference type="EnsemblMetazoa" id="CLYHEMT007431.1">
    <property type="protein sequence ID" value="CLYHEMP007431.1"/>
    <property type="gene ID" value="CLYHEMG007431"/>
</dbReference>
<accession>A0A7M5V4J1</accession>
<dbReference type="AlphaFoldDB" id="A0A7M5V4J1"/>
<dbReference type="SUPFAM" id="SSF48452">
    <property type="entry name" value="TPR-like"/>
    <property type="match status" value="3"/>
</dbReference>
<feature type="repeat" description="TPR" evidence="1">
    <location>
        <begin position="641"/>
        <end position="674"/>
    </location>
</feature>
<proteinExistence type="predicted"/>
<dbReference type="PANTHER" id="PTHR23082">
    <property type="entry name" value="TRANSCRIPTION INITIATION FACTOR IIIC TFIIIC , POLYPEPTIDE 3-RELATED"/>
    <property type="match status" value="1"/>
</dbReference>
<evidence type="ECO:0008006" key="5">
    <source>
        <dbReference type="Google" id="ProtNLM"/>
    </source>
</evidence>
<keyword evidence="1" id="KW-0802">TPR repeat</keyword>
<dbReference type="PANTHER" id="PTHR23082:SF0">
    <property type="entry name" value="GENERAL TRANSCRIPTION FACTOR 3C POLYPEPTIDE 3"/>
    <property type="match status" value="1"/>
</dbReference>
<dbReference type="OrthoDB" id="9991317at2759"/>
<sequence length="1041" mass="120986">MEHLFLSFFRTEFIKLHTKYNLFCQINMENYSANPDLMRYLQGEISFDTWLEQQGNEDETENHHTQQRAGTTPSGRPHAMSQGVSEESASVFSSWGDAFTSGAASGGGGDEQMTLPGTSKQFFNNTSGGVVEEDSDYEEDDGTETEEEVLQIGKANKSEKAKRRLITFDLQMPSFEDLPTPLESEVPSTGALTITWQELRPIIKELAVIIPTSTINKRRSKMRHRRLTEDSTGDNVPDIMKDFQDFQLRKRDSKRTPPNHHKLPELLRLQMGQANLLVAKQDFKQAADICMEIVREAPYSGLPFKTLAFIYDEQGDKEMALQYSLIYAYLDCRDSHEWIEMGRRCREADNVKQEMACYDKACKYKPWDIELQWERSLKYFAYGDYRKCLDIYFQIHKRVTPVDKITYMSCGKRIAKLYHKLGLKDKVQYSLQLAFDACDTVEDFEAVNILCEIYIENKEFINAIELIIQQCGVKIPSFVYERIKALTRGDSKRLDEFLSQSVEMTKEKFEERTNELASNVADTLKEGQETLNIMENFNTASPEKTYATLEPANENATVETSEYYCPSNLPLDLRVKLAQCLIYSNQLDFVDDIVYPLFSESIDDVGDLVLDLGEAYYDIGNYREALKYIVEVIASEKYNQAAVWLKLAEVYEHLDEMNQCIDAYYQVLHLAPLQVSIRLALASALKIVGRDEEALTVLSEYDGTRLDEDGDEVECLSESNRLKVEEYQSWYDKCMGMYSNHQLKEFIFHGYILMHNYLMSSFGHQKKQTVSKVHMWEMLLKILNVSVKIKEFQKATTLLEKALLYKPYSESRKYRLDLDYLLTTTYFLAGDYSKAFDMFRVIMMHERNENINKNSIWNLFTQIVNKMLDKRHHRFSLRLLFKRPNHVPLIIQNGINSHLSGTYKYAIGEFSRAFREWPTYPLTSLLLGTAFIHLSCQKFHKTRHTSILHGLIFTFQYFHLRGGNQEACYNLARAFHSAGLIHFATHYYNKALDFPLHDEKKNEYNPFIDLHREAAYNLSNIYRNSGNRDLARNVLYKYCWI</sequence>
<feature type="compositionally biased region" description="Polar residues" evidence="2">
    <location>
        <begin position="115"/>
        <end position="127"/>
    </location>
</feature>
<protein>
    <recommendedName>
        <fullName evidence="5">General transcription factor 3C polypeptide 3</fullName>
    </recommendedName>
</protein>
<dbReference type="InterPro" id="IPR019734">
    <property type="entry name" value="TPR_rpt"/>
</dbReference>
<feature type="region of interest" description="Disordered" evidence="2">
    <location>
        <begin position="102"/>
        <end position="145"/>
    </location>
</feature>
<evidence type="ECO:0000313" key="3">
    <source>
        <dbReference type="EnsemblMetazoa" id="CLYHEMP007431.1"/>
    </source>
</evidence>
<dbReference type="PROSITE" id="PS50005">
    <property type="entry name" value="TPR"/>
    <property type="match status" value="2"/>
</dbReference>
<name>A0A7M5V4J1_9CNID</name>